<feature type="compositionally biased region" description="Polar residues" evidence="4">
    <location>
        <begin position="350"/>
        <end position="359"/>
    </location>
</feature>
<evidence type="ECO:0000256" key="1">
    <source>
        <dbReference type="ARBA" id="ARBA00004442"/>
    </source>
</evidence>
<keyword evidence="3" id="KW-0998">Cell outer membrane</keyword>
<evidence type="ECO:0000256" key="5">
    <source>
        <dbReference type="SAM" id="SignalP"/>
    </source>
</evidence>
<dbReference type="Gene3D" id="2.40.170.20">
    <property type="entry name" value="TonB-dependent receptor, beta-barrel domain"/>
    <property type="match status" value="1"/>
</dbReference>
<evidence type="ECO:0000256" key="3">
    <source>
        <dbReference type="ARBA" id="ARBA00023237"/>
    </source>
</evidence>
<dbReference type="Pfam" id="PF14905">
    <property type="entry name" value="OMP_b-brl_3"/>
    <property type="match status" value="1"/>
</dbReference>
<dbReference type="RefSeq" id="WP_146859064.1">
    <property type="nucleotide sequence ID" value="NZ_BKAU01000001.1"/>
</dbReference>
<keyword evidence="7" id="KW-0176">Collagen</keyword>
<dbReference type="SUPFAM" id="SSF49464">
    <property type="entry name" value="Carboxypeptidase regulatory domain-like"/>
    <property type="match status" value="1"/>
</dbReference>
<evidence type="ECO:0000313" key="7">
    <source>
        <dbReference type="EMBL" id="GEP95094.1"/>
    </source>
</evidence>
<sequence length="936" mass="104113">MKRRALLAIMALVAISTIARAQTKQSQIKGRLTDHSSKEALPNAAVALLTLKDSSALTSVVSDTKGFFSIKSPRPGNYLLVVSYMGYQQLLRNITIRDTTGLVELGTLALRRTGLDLNEVEIVKVVPPIVIKEDTIEFNAGSFKTRENAMVEELLKKLPGVQVDKEGKITANGETVKKVLVDGKPFFGNDPKMATRNLPAEIIDKIQLIDQKSEQAQFTGISDGETEKTINLTVKPDRRKGVFGRASAGYGTDDRFSVNASFNRFRETQQLSVMGGGNNLNNTGFTFSDGFGFNGGGGGMGGARGLGNGGNNNQNNTGLMRNWNGGINYSNEFSKDLRVSGSYFMSDVQRQNESISQRTNKPKPDSSSYVDNSSSSISNNRNHNANMRIEYDIDSFHSLIVTPNFSFSSGDNYSQNRNTTLNNDRDTVNSGQSYNWSTARSPNFNGNALFRKKFDKKGRTFSTNLSFGFNSSDKESINQSQTMYDIKGTRFIDTIDQKVLQSNSSRNLGVRMSYTEPLGNDRYLELNYGYTNNYSSTDRKTFDKDKLSGVYDMPDDSLTNAFDNTYSNHQTGLSVKTQRLKYNYTVGVNLQFNSLNSENITKDSTIRQSTVNFAPLAHFNYNFSRNSRLRASYRGQTQQPSLEQLQPVPDNSNPLYIRLGNPDLKPSFSNNLNISFNNFDPVTMRSFFASVGGSMVLNQIVNATYLSSDGKQTSQPVNVNGSYNMNAYIVNGFPLSKNVDRPASLNTNTQVGYNRGVSFVNNQKNYTGNFNIMQGVNFTYTHDELFDFTAGANVNYNSARFSIDKTSNYNYFDYVFNLDANLNLPLGFTIGSDVDYTINTGRGEGYNVQYTMLNGFISKSMFSKKQGLLKVQAFDLLKQNVSVSRTVQDNYVEDSQTMVLQQYFMVSFTYFLNRFGGRASRGRGGPGMNIMRGHGG</sequence>
<feature type="domain" description="Outer membrane protein beta-barrel" evidence="6">
    <location>
        <begin position="452"/>
        <end position="780"/>
    </location>
</feature>
<feature type="chain" id="PRO_5022091694" evidence="5">
    <location>
        <begin position="22"/>
        <end position="936"/>
    </location>
</feature>
<dbReference type="AlphaFoldDB" id="A0A512RHG2"/>
<dbReference type="InterPro" id="IPR036942">
    <property type="entry name" value="Beta-barrel_TonB_sf"/>
</dbReference>
<feature type="signal peptide" evidence="5">
    <location>
        <begin position="1"/>
        <end position="21"/>
    </location>
</feature>
<name>A0A512RHG2_9BACT</name>
<comment type="caution">
    <text evidence="7">The sequence shown here is derived from an EMBL/GenBank/DDBJ whole genome shotgun (WGS) entry which is preliminary data.</text>
</comment>
<feature type="region of interest" description="Disordered" evidence="4">
    <location>
        <begin position="350"/>
        <end position="381"/>
    </location>
</feature>
<dbReference type="Gene3D" id="2.60.40.1120">
    <property type="entry name" value="Carboxypeptidase-like, regulatory domain"/>
    <property type="match status" value="1"/>
</dbReference>
<evidence type="ECO:0000256" key="2">
    <source>
        <dbReference type="ARBA" id="ARBA00023136"/>
    </source>
</evidence>
<dbReference type="Pfam" id="PF13620">
    <property type="entry name" value="CarboxypepD_reg"/>
    <property type="match status" value="1"/>
</dbReference>
<proteinExistence type="predicted"/>
<evidence type="ECO:0000259" key="6">
    <source>
        <dbReference type="Pfam" id="PF14905"/>
    </source>
</evidence>
<organism evidence="7 8">
    <name type="scientific">Chitinophaga cymbidii</name>
    <dbReference type="NCBI Taxonomy" id="1096750"/>
    <lineage>
        <taxon>Bacteria</taxon>
        <taxon>Pseudomonadati</taxon>
        <taxon>Bacteroidota</taxon>
        <taxon>Chitinophagia</taxon>
        <taxon>Chitinophagales</taxon>
        <taxon>Chitinophagaceae</taxon>
        <taxon>Chitinophaga</taxon>
    </lineage>
</organism>
<feature type="compositionally biased region" description="Low complexity" evidence="4">
    <location>
        <begin position="366"/>
        <end position="381"/>
    </location>
</feature>
<dbReference type="OrthoDB" id="606930at2"/>
<evidence type="ECO:0000256" key="4">
    <source>
        <dbReference type="SAM" id="MobiDB-lite"/>
    </source>
</evidence>
<protein>
    <submittedName>
        <fullName evidence="7">Collagen-binding protein</fullName>
    </submittedName>
</protein>
<gene>
    <name evidence="7" type="ORF">CCY01nite_13540</name>
</gene>
<dbReference type="InterPro" id="IPR041700">
    <property type="entry name" value="OMP_b-brl_3"/>
</dbReference>
<keyword evidence="8" id="KW-1185">Reference proteome</keyword>
<dbReference type="Proteomes" id="UP000321436">
    <property type="component" value="Unassembled WGS sequence"/>
</dbReference>
<keyword evidence="5" id="KW-0732">Signal</keyword>
<evidence type="ECO:0000313" key="8">
    <source>
        <dbReference type="Proteomes" id="UP000321436"/>
    </source>
</evidence>
<accession>A0A512RHG2</accession>
<dbReference type="InterPro" id="IPR008969">
    <property type="entry name" value="CarboxyPept-like_regulatory"/>
</dbReference>
<dbReference type="EMBL" id="BKAU01000001">
    <property type="protein sequence ID" value="GEP95094.1"/>
    <property type="molecule type" value="Genomic_DNA"/>
</dbReference>
<dbReference type="SUPFAM" id="SSF56935">
    <property type="entry name" value="Porins"/>
    <property type="match status" value="1"/>
</dbReference>
<keyword evidence="2" id="KW-0472">Membrane</keyword>
<reference evidence="7 8" key="1">
    <citation type="submission" date="2019-07" db="EMBL/GenBank/DDBJ databases">
        <title>Whole genome shotgun sequence of Chitinophaga cymbidii NBRC 109752.</title>
        <authorList>
            <person name="Hosoyama A."/>
            <person name="Uohara A."/>
            <person name="Ohji S."/>
            <person name="Ichikawa N."/>
        </authorList>
    </citation>
    <scope>NUCLEOTIDE SEQUENCE [LARGE SCALE GENOMIC DNA]</scope>
    <source>
        <strain evidence="7 8">NBRC 109752</strain>
    </source>
</reference>
<dbReference type="GO" id="GO:0009279">
    <property type="term" value="C:cell outer membrane"/>
    <property type="evidence" value="ECO:0007669"/>
    <property type="project" value="UniProtKB-SubCell"/>
</dbReference>
<comment type="subcellular location">
    <subcellularLocation>
        <location evidence="1">Cell outer membrane</location>
    </subcellularLocation>
</comment>